<dbReference type="Pfam" id="PF00296">
    <property type="entry name" value="Bac_luciferase"/>
    <property type="match status" value="1"/>
</dbReference>
<reference evidence="3 4" key="1">
    <citation type="submission" date="2019-03" db="EMBL/GenBank/DDBJ databases">
        <title>Three New Species of Nocardioides, Nocardioides euryhalodurans sp. nov., Nocardioides seonyuensis sp. nov. and Nocardioides eburneoflavus sp. nov., Iolated from Soil.</title>
        <authorList>
            <person name="Roh S.G."/>
            <person name="Lee C."/>
            <person name="Kim M.-K."/>
            <person name="Kim S.B."/>
        </authorList>
    </citation>
    <scope>NUCLEOTIDE SEQUENCE [LARGE SCALE GENOMIC DNA]</scope>
    <source>
        <strain evidence="3 4">MMS17-SY117</strain>
    </source>
</reference>
<dbReference type="InterPro" id="IPR011251">
    <property type="entry name" value="Luciferase-like_dom"/>
</dbReference>
<organism evidence="3 4">
    <name type="scientific">Nocardioides euryhalodurans</name>
    <dbReference type="NCBI Taxonomy" id="2518370"/>
    <lineage>
        <taxon>Bacteria</taxon>
        <taxon>Bacillati</taxon>
        <taxon>Actinomycetota</taxon>
        <taxon>Actinomycetes</taxon>
        <taxon>Propionibacteriales</taxon>
        <taxon>Nocardioidaceae</taxon>
        <taxon>Nocardioides</taxon>
    </lineage>
</organism>
<dbReference type="OrthoDB" id="3284378at2"/>
<dbReference type="InterPro" id="IPR036661">
    <property type="entry name" value="Luciferase-like_sf"/>
</dbReference>
<dbReference type="Proteomes" id="UP000294894">
    <property type="component" value="Chromosome"/>
</dbReference>
<keyword evidence="4" id="KW-1185">Reference proteome</keyword>
<dbReference type="GO" id="GO:0016705">
    <property type="term" value="F:oxidoreductase activity, acting on paired donors, with incorporation or reduction of molecular oxygen"/>
    <property type="evidence" value="ECO:0007669"/>
    <property type="project" value="InterPro"/>
</dbReference>
<dbReference type="Gene3D" id="3.20.20.30">
    <property type="entry name" value="Luciferase-like domain"/>
    <property type="match status" value="1"/>
</dbReference>
<dbReference type="SUPFAM" id="SSF51679">
    <property type="entry name" value="Bacterial luciferase-like"/>
    <property type="match status" value="1"/>
</dbReference>
<proteinExistence type="predicted"/>
<feature type="domain" description="Luciferase-like" evidence="2">
    <location>
        <begin position="12"/>
        <end position="307"/>
    </location>
</feature>
<dbReference type="PANTHER" id="PTHR43244">
    <property type="match status" value="1"/>
</dbReference>
<dbReference type="KEGG" id="noy:EXE57_05580"/>
<gene>
    <name evidence="3" type="ORF">EXE57_05580</name>
</gene>
<protein>
    <submittedName>
        <fullName evidence="3">LLM class flavin-dependent oxidoreductase</fullName>
    </submittedName>
</protein>
<sequence>MKFSYVIVPTYPLSESLATIKLADDLGFHAVYAADETWWKDLWLLFAAASAQTSQIRMGPSVSGVMLREPTLIAQAAATLDELSGGRAEVVLSSGNFGLLTQYGIDWSTTKPLSRVKEGVEVIRTFLDDGAITHDGEFFQYHGLFTFARPVQERLPVKMGAMKGPKSFEVSAEFSDGCHHALSYTKEAYDYMMEHCTIGAERAGKNVQDLDLAAWVVFACGEDSAKAKDAARSMVGLYASSMPHEQLRRNGVEPEEMAPIIEAIGAGDMARGIELTTPEIAERLSIAGTPEECAEKLQREITSTGINHLILAVVDKAMVKSLMGREIDGVADVDTQLQLVHDRVMPAFA</sequence>
<evidence type="ECO:0000259" key="2">
    <source>
        <dbReference type="Pfam" id="PF00296"/>
    </source>
</evidence>
<dbReference type="AlphaFoldDB" id="A0A4P7GJJ1"/>
<dbReference type="PANTHER" id="PTHR43244:SF1">
    <property type="entry name" value="5,10-METHYLENETETRAHYDROMETHANOPTERIN REDUCTASE"/>
    <property type="match status" value="1"/>
</dbReference>
<dbReference type="EMBL" id="CP038267">
    <property type="protein sequence ID" value="QBR91801.1"/>
    <property type="molecule type" value="Genomic_DNA"/>
</dbReference>
<accession>A0A4P7GJJ1</accession>
<evidence type="ECO:0000313" key="3">
    <source>
        <dbReference type="EMBL" id="QBR91801.1"/>
    </source>
</evidence>
<evidence type="ECO:0000256" key="1">
    <source>
        <dbReference type="ARBA" id="ARBA00023002"/>
    </source>
</evidence>
<dbReference type="InterPro" id="IPR050564">
    <property type="entry name" value="F420-G6PD/mer"/>
</dbReference>
<evidence type="ECO:0000313" key="4">
    <source>
        <dbReference type="Proteomes" id="UP000294894"/>
    </source>
</evidence>
<keyword evidence="1" id="KW-0560">Oxidoreductase</keyword>
<dbReference type="RefSeq" id="WP_135074799.1">
    <property type="nucleotide sequence ID" value="NZ_CP038267.1"/>
</dbReference>
<name>A0A4P7GJJ1_9ACTN</name>